<comment type="caution">
    <text evidence="2">The sequence shown here is derived from an EMBL/GenBank/DDBJ whole genome shotgun (WGS) entry which is preliminary data.</text>
</comment>
<accession>A0A3S1CWY6</accession>
<evidence type="ECO:0000313" key="3">
    <source>
        <dbReference type="Proteomes" id="UP000272464"/>
    </source>
</evidence>
<proteinExistence type="predicted"/>
<protein>
    <submittedName>
        <fullName evidence="2">DinB family protein</fullName>
    </submittedName>
</protein>
<dbReference type="EMBL" id="RZNX01000010">
    <property type="protein sequence ID" value="RUT28420.1"/>
    <property type="molecule type" value="Genomic_DNA"/>
</dbReference>
<name>A0A3S1CWY6_9BACL</name>
<organism evidence="2 3">
    <name type="scientific">Paenibacillus zeisoli</name>
    <dbReference type="NCBI Taxonomy" id="2496267"/>
    <lineage>
        <taxon>Bacteria</taxon>
        <taxon>Bacillati</taxon>
        <taxon>Bacillota</taxon>
        <taxon>Bacilli</taxon>
        <taxon>Bacillales</taxon>
        <taxon>Paenibacillaceae</taxon>
        <taxon>Paenibacillus</taxon>
    </lineage>
</organism>
<dbReference type="Gene3D" id="1.20.120.450">
    <property type="entry name" value="dinb family like domain"/>
    <property type="match status" value="1"/>
</dbReference>
<dbReference type="Proteomes" id="UP000272464">
    <property type="component" value="Unassembled WGS sequence"/>
</dbReference>
<keyword evidence="3" id="KW-1185">Reference proteome</keyword>
<evidence type="ECO:0000313" key="2">
    <source>
        <dbReference type="EMBL" id="RUT28420.1"/>
    </source>
</evidence>
<feature type="domain" description="DinB-like" evidence="1">
    <location>
        <begin position="5"/>
        <end position="152"/>
    </location>
</feature>
<dbReference type="InterPro" id="IPR034660">
    <property type="entry name" value="DinB/YfiT-like"/>
</dbReference>
<dbReference type="Pfam" id="PF12867">
    <property type="entry name" value="DinB_2"/>
    <property type="match status" value="1"/>
</dbReference>
<dbReference type="OrthoDB" id="5464839at2"/>
<dbReference type="RefSeq" id="WP_127200559.1">
    <property type="nucleotide sequence ID" value="NZ_RZNX01000010.1"/>
</dbReference>
<dbReference type="AlphaFoldDB" id="A0A3S1CWY6"/>
<sequence>MHNQRIRQQIFEFVEDLDNQQLNAHLNPGQWSIAQILDHLYLMERGIAHQVGVTLKQGQAAPTSAKPFHLTLDRTRRIEAPPHMVPTEEPKSLEQLKDQLEQSRASFIRVYEGRSDEQLTQLSFPHPVFGLMDLKQWEEFVGLHEQRHLEQIREIKQALISHI</sequence>
<reference evidence="2 3" key="1">
    <citation type="submission" date="2018-12" db="EMBL/GenBank/DDBJ databases">
        <authorList>
            <person name="Sun L."/>
            <person name="Chen Z."/>
        </authorList>
    </citation>
    <scope>NUCLEOTIDE SEQUENCE [LARGE SCALE GENOMIC DNA]</scope>
    <source>
        <strain evidence="2 3">3-5-3</strain>
    </source>
</reference>
<dbReference type="InterPro" id="IPR024775">
    <property type="entry name" value="DinB-like"/>
</dbReference>
<gene>
    <name evidence="2" type="ORF">EJP77_17550</name>
</gene>
<dbReference type="SUPFAM" id="SSF109854">
    <property type="entry name" value="DinB/YfiT-like putative metalloenzymes"/>
    <property type="match status" value="1"/>
</dbReference>
<evidence type="ECO:0000259" key="1">
    <source>
        <dbReference type="Pfam" id="PF12867"/>
    </source>
</evidence>